<evidence type="ECO:0000256" key="1">
    <source>
        <dbReference type="SAM" id="MobiDB-lite"/>
    </source>
</evidence>
<evidence type="ECO:0000313" key="2">
    <source>
        <dbReference type="EMBL" id="JAD42029.1"/>
    </source>
</evidence>
<reference evidence="2" key="1">
    <citation type="submission" date="2014-09" db="EMBL/GenBank/DDBJ databases">
        <authorList>
            <person name="Magalhaes I.L.F."/>
            <person name="Oliveira U."/>
            <person name="Santos F.R."/>
            <person name="Vidigal T.H.D.A."/>
            <person name="Brescovit A.D."/>
            <person name="Santos A.J."/>
        </authorList>
    </citation>
    <scope>NUCLEOTIDE SEQUENCE</scope>
    <source>
        <tissue evidence="2">Shoot tissue taken approximately 20 cm above the soil surface</tissue>
    </source>
</reference>
<reference evidence="2" key="2">
    <citation type="journal article" date="2015" name="Data Brief">
        <title>Shoot transcriptome of the giant reed, Arundo donax.</title>
        <authorList>
            <person name="Barrero R.A."/>
            <person name="Guerrero F.D."/>
            <person name="Moolhuijzen P."/>
            <person name="Goolsby J.A."/>
            <person name="Tidwell J."/>
            <person name="Bellgard S.E."/>
            <person name="Bellgard M.I."/>
        </authorList>
    </citation>
    <scope>NUCLEOTIDE SEQUENCE</scope>
    <source>
        <tissue evidence="2">Shoot tissue taken approximately 20 cm above the soil surface</tissue>
    </source>
</reference>
<dbReference type="AlphaFoldDB" id="A0A0A8ZRK8"/>
<feature type="compositionally biased region" description="Basic and acidic residues" evidence="1">
    <location>
        <begin position="49"/>
        <end position="63"/>
    </location>
</feature>
<dbReference type="EMBL" id="GBRH01255866">
    <property type="protein sequence ID" value="JAD42029.1"/>
    <property type="molecule type" value="Transcribed_RNA"/>
</dbReference>
<protein>
    <submittedName>
        <fullName evidence="2">Uncharacterized protein</fullName>
    </submittedName>
</protein>
<sequence>MGSTRRSLVMGFHTTRSASLGKNEAIRWMRTRPWRASSARQVLRSASGGRKEVVESKEAGALP</sequence>
<organism evidence="2">
    <name type="scientific">Arundo donax</name>
    <name type="common">Giant reed</name>
    <name type="synonym">Donax arundinaceus</name>
    <dbReference type="NCBI Taxonomy" id="35708"/>
    <lineage>
        <taxon>Eukaryota</taxon>
        <taxon>Viridiplantae</taxon>
        <taxon>Streptophyta</taxon>
        <taxon>Embryophyta</taxon>
        <taxon>Tracheophyta</taxon>
        <taxon>Spermatophyta</taxon>
        <taxon>Magnoliopsida</taxon>
        <taxon>Liliopsida</taxon>
        <taxon>Poales</taxon>
        <taxon>Poaceae</taxon>
        <taxon>PACMAD clade</taxon>
        <taxon>Arundinoideae</taxon>
        <taxon>Arundineae</taxon>
        <taxon>Arundo</taxon>
    </lineage>
</organism>
<name>A0A0A8ZRK8_ARUDO</name>
<accession>A0A0A8ZRK8</accession>
<proteinExistence type="predicted"/>
<feature type="region of interest" description="Disordered" evidence="1">
    <location>
        <begin position="39"/>
        <end position="63"/>
    </location>
</feature>